<accession>A0AAN1WER0</accession>
<gene>
    <name evidence="6" type="ORF">MARGE09_P0399</name>
</gene>
<name>A0AAN1WER0_9GAMM</name>
<dbReference type="PROSITE" id="PS50931">
    <property type="entry name" value="HTH_LYSR"/>
    <property type="match status" value="1"/>
</dbReference>
<dbReference type="GO" id="GO:0003677">
    <property type="term" value="F:DNA binding"/>
    <property type="evidence" value="ECO:0007669"/>
    <property type="project" value="UniProtKB-KW"/>
</dbReference>
<dbReference type="EMBL" id="AP023086">
    <property type="protein sequence ID" value="BCD96200.1"/>
    <property type="molecule type" value="Genomic_DNA"/>
</dbReference>
<dbReference type="CDD" id="cd08422">
    <property type="entry name" value="PBP2_CrgA_like"/>
    <property type="match status" value="1"/>
</dbReference>
<dbReference type="PRINTS" id="PR00039">
    <property type="entry name" value="HTHLYSR"/>
</dbReference>
<feature type="domain" description="HTH lysR-type" evidence="5">
    <location>
        <begin position="3"/>
        <end position="60"/>
    </location>
</feature>
<dbReference type="GO" id="GO:0003700">
    <property type="term" value="F:DNA-binding transcription factor activity"/>
    <property type="evidence" value="ECO:0007669"/>
    <property type="project" value="InterPro"/>
</dbReference>
<dbReference type="Proteomes" id="UP001320119">
    <property type="component" value="Chromosome"/>
</dbReference>
<dbReference type="FunFam" id="1.10.10.10:FF:000001">
    <property type="entry name" value="LysR family transcriptional regulator"/>
    <property type="match status" value="1"/>
</dbReference>
<evidence type="ECO:0000259" key="5">
    <source>
        <dbReference type="PROSITE" id="PS50931"/>
    </source>
</evidence>
<dbReference type="InterPro" id="IPR058163">
    <property type="entry name" value="LysR-type_TF_proteobact-type"/>
</dbReference>
<keyword evidence="4" id="KW-0804">Transcription</keyword>
<organism evidence="6 7">
    <name type="scientific">Marinagarivorans cellulosilyticus</name>
    <dbReference type="NCBI Taxonomy" id="2721545"/>
    <lineage>
        <taxon>Bacteria</taxon>
        <taxon>Pseudomonadati</taxon>
        <taxon>Pseudomonadota</taxon>
        <taxon>Gammaproteobacteria</taxon>
        <taxon>Cellvibrionales</taxon>
        <taxon>Cellvibrionaceae</taxon>
        <taxon>Marinagarivorans</taxon>
    </lineage>
</organism>
<dbReference type="SUPFAM" id="SSF53850">
    <property type="entry name" value="Periplasmic binding protein-like II"/>
    <property type="match status" value="1"/>
</dbReference>
<dbReference type="InterPro" id="IPR000847">
    <property type="entry name" value="LysR_HTH_N"/>
</dbReference>
<dbReference type="InterPro" id="IPR036390">
    <property type="entry name" value="WH_DNA-bd_sf"/>
</dbReference>
<dbReference type="Gene3D" id="3.40.190.290">
    <property type="match status" value="1"/>
</dbReference>
<evidence type="ECO:0000313" key="7">
    <source>
        <dbReference type="Proteomes" id="UP001320119"/>
    </source>
</evidence>
<dbReference type="Pfam" id="PF03466">
    <property type="entry name" value="LysR_substrate"/>
    <property type="match status" value="1"/>
</dbReference>
<keyword evidence="7" id="KW-1185">Reference proteome</keyword>
<dbReference type="PANTHER" id="PTHR30537:SF80">
    <property type="entry name" value="TRANSCRIPTIONAL REGULATOR"/>
    <property type="match status" value="1"/>
</dbReference>
<evidence type="ECO:0000256" key="1">
    <source>
        <dbReference type="ARBA" id="ARBA00009437"/>
    </source>
</evidence>
<evidence type="ECO:0000313" key="6">
    <source>
        <dbReference type="EMBL" id="BCD96200.1"/>
    </source>
</evidence>
<dbReference type="Gene3D" id="1.10.10.10">
    <property type="entry name" value="Winged helix-like DNA-binding domain superfamily/Winged helix DNA-binding domain"/>
    <property type="match status" value="1"/>
</dbReference>
<dbReference type="InterPro" id="IPR036388">
    <property type="entry name" value="WH-like_DNA-bd_sf"/>
</dbReference>
<comment type="similarity">
    <text evidence="1">Belongs to the LysR transcriptional regulatory family.</text>
</comment>
<dbReference type="AlphaFoldDB" id="A0AAN1WER0"/>
<evidence type="ECO:0000256" key="4">
    <source>
        <dbReference type="ARBA" id="ARBA00023163"/>
    </source>
</evidence>
<proteinExistence type="inferred from homology"/>
<dbReference type="KEGG" id="marq:MARGE09_P0399"/>
<dbReference type="RefSeq" id="WP_236985706.1">
    <property type="nucleotide sequence ID" value="NZ_AP023086.1"/>
</dbReference>
<evidence type="ECO:0000256" key="3">
    <source>
        <dbReference type="ARBA" id="ARBA00023125"/>
    </source>
</evidence>
<dbReference type="Pfam" id="PF00126">
    <property type="entry name" value="HTH_1"/>
    <property type="match status" value="1"/>
</dbReference>
<sequence>MSDLISQIKTFARVVEAGSFSSVAAEQNSSQPTISRQVAALEEHLGCRLFHRTTRSLSLTDDGHIFYQHALQSLESLKLAEDAVGKRKGKPSGTLRMSCAVVFGRLHIIPRLAQFMANNPNVAVDLRMNDQFSDLIEEGIDLSIRVGEVTDPNMVSRQIGTTRRIVVASKAYLAKAGTPQTPNDLRRHQCIVYSRLNAGANWRFNAPQGPINIPIQGRYTANNTEGVRTAIIQGLGIGYVPTWHFVDSELENGDLVALLQDWQPHPQPISAVYPCRHYLAPKVREMIDFLAAEFAADPMLQPAKYTTTPNHNAGVR</sequence>
<dbReference type="InterPro" id="IPR005119">
    <property type="entry name" value="LysR_subst-bd"/>
</dbReference>
<dbReference type="FunFam" id="3.40.190.290:FF:000001">
    <property type="entry name" value="Transcriptional regulator, LysR family"/>
    <property type="match status" value="1"/>
</dbReference>
<protein>
    <recommendedName>
        <fullName evidence="5">HTH lysR-type domain-containing protein</fullName>
    </recommendedName>
</protein>
<dbReference type="SUPFAM" id="SSF46785">
    <property type="entry name" value="Winged helix' DNA-binding domain"/>
    <property type="match status" value="1"/>
</dbReference>
<dbReference type="PANTHER" id="PTHR30537">
    <property type="entry name" value="HTH-TYPE TRANSCRIPTIONAL REGULATOR"/>
    <property type="match status" value="1"/>
</dbReference>
<keyword evidence="2" id="KW-0805">Transcription regulation</keyword>
<reference evidence="6 7" key="1">
    <citation type="journal article" date="2022" name="IScience">
        <title>An ultrasensitive nanofiber-based assay for enzymatic hydrolysis and deep-sea microbial degradation of cellulose.</title>
        <authorList>
            <person name="Tsudome M."/>
            <person name="Tachioka M."/>
            <person name="Miyazaki M."/>
            <person name="Uchimura K."/>
            <person name="Tsuda M."/>
            <person name="Takaki Y."/>
            <person name="Deguchi S."/>
        </authorList>
    </citation>
    <scope>NUCLEOTIDE SEQUENCE [LARGE SCALE GENOMIC DNA]</scope>
    <source>
        <strain evidence="6 7">GE09</strain>
    </source>
</reference>
<keyword evidence="3" id="KW-0238">DNA-binding</keyword>
<evidence type="ECO:0000256" key="2">
    <source>
        <dbReference type="ARBA" id="ARBA00023015"/>
    </source>
</evidence>